<dbReference type="Pfam" id="PF01556">
    <property type="entry name" value="DnaJ_C"/>
    <property type="match status" value="1"/>
</dbReference>
<sequence length="163" mass="17438">MLGGKAEFYPTGTGKNEKLSVTIPAGVDDGAKIRLREQGQVVPGGSPGDLILTIKIDQHPFFERKGKNLELELPITIGEAVMGAKVDVPTPKGTVTLSVPPRSQSGKRLRVKGHGVQSASGTPGDLIVELMIQLPSEISDSAIELIKQLESETAFKPRENLKF</sequence>
<evidence type="ECO:0000256" key="1">
    <source>
        <dbReference type="ARBA" id="ARBA00023186"/>
    </source>
</evidence>
<comment type="caution">
    <text evidence="3">The sequence shown here is derived from an EMBL/GenBank/DDBJ whole genome shotgun (WGS) entry which is preliminary data.</text>
</comment>
<evidence type="ECO:0000313" key="4">
    <source>
        <dbReference type="Proteomes" id="UP001202961"/>
    </source>
</evidence>
<dbReference type="EMBL" id="JAMQBK010000078">
    <property type="protein sequence ID" value="MCM2374007.1"/>
    <property type="molecule type" value="Genomic_DNA"/>
</dbReference>
<keyword evidence="1" id="KW-0143">Chaperone</keyword>
<evidence type="ECO:0000259" key="2">
    <source>
        <dbReference type="Pfam" id="PF01556"/>
    </source>
</evidence>
<protein>
    <recommendedName>
        <fullName evidence="2">Chaperone DnaJ C-terminal domain-containing protein</fullName>
    </recommendedName>
</protein>
<dbReference type="SUPFAM" id="SSF49493">
    <property type="entry name" value="HSP40/DnaJ peptide-binding domain"/>
    <property type="match status" value="2"/>
</dbReference>
<dbReference type="InterPro" id="IPR008971">
    <property type="entry name" value="HSP40/DnaJ_pept-bd"/>
</dbReference>
<dbReference type="PANTHER" id="PTHR43096">
    <property type="entry name" value="DNAJ HOMOLOG 1, MITOCHONDRIAL-RELATED"/>
    <property type="match status" value="1"/>
</dbReference>
<dbReference type="PANTHER" id="PTHR43096:SF52">
    <property type="entry name" value="DNAJ HOMOLOG 1, MITOCHONDRIAL-RELATED"/>
    <property type="match status" value="1"/>
</dbReference>
<keyword evidence="4" id="KW-1185">Reference proteome</keyword>
<proteinExistence type="predicted"/>
<dbReference type="InterPro" id="IPR002939">
    <property type="entry name" value="DnaJ_C"/>
</dbReference>
<dbReference type="CDD" id="cd10747">
    <property type="entry name" value="DnaJ_C"/>
    <property type="match status" value="1"/>
</dbReference>
<dbReference type="Proteomes" id="UP001202961">
    <property type="component" value="Unassembled WGS sequence"/>
</dbReference>
<gene>
    <name evidence="3" type="ORF">NB063_25610</name>
</gene>
<organism evidence="3 4">
    <name type="scientific">Aporhodopirellula aestuarii</name>
    <dbReference type="NCBI Taxonomy" id="2950107"/>
    <lineage>
        <taxon>Bacteria</taxon>
        <taxon>Pseudomonadati</taxon>
        <taxon>Planctomycetota</taxon>
        <taxon>Planctomycetia</taxon>
        <taxon>Pirellulales</taxon>
        <taxon>Pirellulaceae</taxon>
        <taxon>Aporhodopirellula</taxon>
    </lineage>
</organism>
<accession>A0ABT0UAH5</accession>
<evidence type="ECO:0000313" key="3">
    <source>
        <dbReference type="EMBL" id="MCM2374007.1"/>
    </source>
</evidence>
<dbReference type="Gene3D" id="2.60.260.20">
    <property type="entry name" value="Urease metallochaperone UreE, N-terminal domain"/>
    <property type="match status" value="2"/>
</dbReference>
<reference evidence="3 4" key="1">
    <citation type="journal article" date="2022" name="Syst. Appl. Microbiol.">
        <title>Rhodopirellula aestuarii sp. nov., a novel member of the genus Rhodopirellula isolated from brackish sediments collected in the Tagus River estuary, Portugal.</title>
        <authorList>
            <person name="Vitorino I.R."/>
            <person name="Klimek D."/>
            <person name="Calusinska M."/>
            <person name="Lobo-da-Cunha A."/>
            <person name="Vasconcelos V."/>
            <person name="Lage O.M."/>
        </authorList>
    </citation>
    <scope>NUCLEOTIDE SEQUENCE [LARGE SCALE GENOMIC DNA]</scope>
    <source>
        <strain evidence="3 4">ICT_H3.1</strain>
    </source>
</reference>
<feature type="domain" description="Chaperone DnaJ C-terminal" evidence="2">
    <location>
        <begin position="15"/>
        <end position="135"/>
    </location>
</feature>
<name>A0ABT0UAH5_9BACT</name>